<keyword evidence="2" id="KW-1185">Reference proteome</keyword>
<dbReference type="Proteomes" id="UP000646827">
    <property type="component" value="Unassembled WGS sequence"/>
</dbReference>
<organism evidence="1 2">
    <name type="scientific">Circinella minor</name>
    <dbReference type="NCBI Taxonomy" id="1195481"/>
    <lineage>
        <taxon>Eukaryota</taxon>
        <taxon>Fungi</taxon>
        <taxon>Fungi incertae sedis</taxon>
        <taxon>Mucoromycota</taxon>
        <taxon>Mucoromycotina</taxon>
        <taxon>Mucoromycetes</taxon>
        <taxon>Mucorales</taxon>
        <taxon>Lichtheimiaceae</taxon>
        <taxon>Circinella</taxon>
    </lineage>
</organism>
<reference evidence="1 2" key="1">
    <citation type="submission" date="2020-12" db="EMBL/GenBank/DDBJ databases">
        <title>Metabolic potential, ecology and presence of endohyphal bacteria is reflected in genomic diversity of Mucoromycotina.</title>
        <authorList>
            <person name="Muszewska A."/>
            <person name="Okrasinska A."/>
            <person name="Steczkiewicz K."/>
            <person name="Drgas O."/>
            <person name="Orlowska M."/>
            <person name="Perlinska-Lenart U."/>
            <person name="Aleksandrzak-Piekarczyk T."/>
            <person name="Szatraj K."/>
            <person name="Zielenkiewicz U."/>
            <person name="Pilsyk S."/>
            <person name="Malc E."/>
            <person name="Mieczkowski P."/>
            <person name="Kruszewska J.S."/>
            <person name="Biernat P."/>
            <person name="Pawlowska J."/>
        </authorList>
    </citation>
    <scope>NUCLEOTIDE SEQUENCE [LARGE SCALE GENOMIC DNA]</scope>
    <source>
        <strain evidence="1 2">CBS 142.35</strain>
    </source>
</reference>
<dbReference type="OrthoDB" id="2448606at2759"/>
<dbReference type="AlphaFoldDB" id="A0A8H7VR33"/>
<name>A0A8H7VR33_9FUNG</name>
<gene>
    <name evidence="1" type="ORF">INT45_012140</name>
</gene>
<proteinExistence type="predicted"/>
<comment type="caution">
    <text evidence="1">The sequence shown here is derived from an EMBL/GenBank/DDBJ whole genome shotgun (WGS) entry which is preliminary data.</text>
</comment>
<dbReference type="EMBL" id="JAEPRB010000025">
    <property type="protein sequence ID" value="KAG2225668.1"/>
    <property type="molecule type" value="Genomic_DNA"/>
</dbReference>
<evidence type="ECO:0000313" key="2">
    <source>
        <dbReference type="Proteomes" id="UP000646827"/>
    </source>
</evidence>
<evidence type="ECO:0000313" key="1">
    <source>
        <dbReference type="EMBL" id="KAG2225668.1"/>
    </source>
</evidence>
<accession>A0A8H7VR33</accession>
<sequence length="536" mass="61584">MNLDVLNGLLTVPAKKWSNIKEVLKSYFSESIATLKNGNEFHNVLLSTLNMLKEDKSASALRNYASRLHVYYNAPLIKADVQQLYNAKLLVVNLNKEKERAIIAGQTTGAILSRKGAEEFAKEIQQDVEKETEKIQTNQEEQETSNNDVMRIVDGNYNPSIEEIESVIDEEVEEEERECLILDNGYPALTTTKTINIGPVPKDLPNHGKSKLTQGFHKYKEEVFKQGLNNMLTFESNTHEILALTHVLLLKQRHVDLQLKTMDEDVLNKTYNDFMDKFNAEYDNKEFISELKDINKDLKRAGFKRDRILEDLHGKMMAQKLGSFEYGVLRCLQNIVEEFPDQPLQDIKEHDLIHNIIDPVLRPFISSSSCRLRWPEINADVRKCRTTRTQRPDAMVSEVKGVQYSKCVGYGEAKAANTDNHGKGVDLVRLAVFGKDCIDAYKLNHVITFQIVEPEATYTCIELAQISFPRTISDVKSFIDDVSSYYTIYKVFKSIQESLNQVFWQENHRETLDTPQYLHAINKTKSNRRLCFVHYG</sequence>
<protein>
    <submittedName>
        <fullName evidence="1">Uncharacterized protein</fullName>
    </submittedName>
</protein>